<evidence type="ECO:0000256" key="3">
    <source>
        <dbReference type="ARBA" id="ARBA00022490"/>
    </source>
</evidence>
<evidence type="ECO:0000256" key="1">
    <source>
        <dbReference type="ARBA" id="ARBA00004496"/>
    </source>
</evidence>
<dbReference type="GO" id="GO:0009037">
    <property type="term" value="F:tyrosine-based site-specific recombinase activity"/>
    <property type="evidence" value="ECO:0007669"/>
    <property type="project" value="UniProtKB-UniRule"/>
</dbReference>
<feature type="active site" evidence="10">
    <location>
        <position position="260"/>
    </location>
</feature>
<dbReference type="PANTHER" id="PTHR30349">
    <property type="entry name" value="PHAGE INTEGRASE-RELATED"/>
    <property type="match status" value="1"/>
</dbReference>
<organism evidence="14 15">
    <name type="scientific">Candidatus Sulfobium mesophilum</name>
    <dbReference type="NCBI Taxonomy" id="2016548"/>
    <lineage>
        <taxon>Bacteria</taxon>
        <taxon>Pseudomonadati</taxon>
        <taxon>Nitrospirota</taxon>
        <taxon>Nitrospiria</taxon>
        <taxon>Nitrospirales</taxon>
        <taxon>Nitrospiraceae</taxon>
        <taxon>Candidatus Sulfobium</taxon>
    </lineage>
</organism>
<dbReference type="Gene3D" id="1.10.150.130">
    <property type="match status" value="1"/>
</dbReference>
<dbReference type="InterPro" id="IPR013762">
    <property type="entry name" value="Integrase-like_cat_sf"/>
</dbReference>
<evidence type="ECO:0000256" key="10">
    <source>
        <dbReference type="HAMAP-Rule" id="MF_01808"/>
    </source>
</evidence>
<reference evidence="15" key="1">
    <citation type="submission" date="2018-03" db="EMBL/GenBank/DDBJ databases">
        <authorList>
            <person name="Zecchin S."/>
        </authorList>
    </citation>
    <scope>NUCLEOTIDE SEQUENCE [LARGE SCALE GENOMIC DNA]</scope>
</reference>
<dbReference type="PANTHER" id="PTHR30349:SF77">
    <property type="entry name" value="TYROSINE RECOMBINASE XERC"/>
    <property type="match status" value="1"/>
</dbReference>
<dbReference type="GO" id="GO:0007059">
    <property type="term" value="P:chromosome segregation"/>
    <property type="evidence" value="ECO:0007669"/>
    <property type="project" value="UniProtKB-UniRule"/>
</dbReference>
<comment type="function">
    <text evidence="10">Site-specific tyrosine recombinase, which acts by catalyzing the cutting and rejoining of the recombining DNA molecules. The XerC-XerD complex is essential to convert dimers of the bacterial chromosome into monomers to permit their segregation at cell division. It also contributes to the segregational stability of plasmids.</text>
</comment>
<dbReference type="InterPro" id="IPR011010">
    <property type="entry name" value="DNA_brk_join_enz"/>
</dbReference>
<dbReference type="PROSITE" id="PS51898">
    <property type="entry name" value="TYR_RECOMBINASE"/>
    <property type="match status" value="1"/>
</dbReference>
<feature type="domain" description="Core-binding (CB)" evidence="13">
    <location>
        <begin position="1"/>
        <end position="81"/>
    </location>
</feature>
<dbReference type="PROSITE" id="PS51900">
    <property type="entry name" value="CB"/>
    <property type="match status" value="1"/>
</dbReference>
<keyword evidence="9 10" id="KW-0131">Cell cycle</keyword>
<feature type="active site" evidence="10">
    <location>
        <position position="142"/>
    </location>
</feature>
<dbReference type="NCBIfam" id="NF040815">
    <property type="entry name" value="recomb_XerA_Arch"/>
    <property type="match status" value="1"/>
</dbReference>
<dbReference type="EMBL" id="OUUY01000145">
    <property type="protein sequence ID" value="SPQ02140.1"/>
    <property type="molecule type" value="Genomic_DNA"/>
</dbReference>
<comment type="similarity">
    <text evidence="2 10">Belongs to the 'phage' integrase family. XerC subfamily.</text>
</comment>
<keyword evidence="15" id="KW-1185">Reference proteome</keyword>
<evidence type="ECO:0000313" key="15">
    <source>
        <dbReference type="Proteomes" id="UP000245125"/>
    </source>
</evidence>
<evidence type="ECO:0000256" key="11">
    <source>
        <dbReference type="NCBIfam" id="TIGR02224"/>
    </source>
</evidence>
<dbReference type="InterPro" id="IPR044068">
    <property type="entry name" value="CB"/>
</dbReference>
<dbReference type="NCBIfam" id="TIGR02224">
    <property type="entry name" value="recomb_XerC"/>
    <property type="match status" value="1"/>
</dbReference>
<evidence type="ECO:0000256" key="2">
    <source>
        <dbReference type="ARBA" id="ARBA00006657"/>
    </source>
</evidence>
<feature type="active site" evidence="10">
    <location>
        <position position="166"/>
    </location>
</feature>
<dbReference type="InterPro" id="IPR002104">
    <property type="entry name" value="Integrase_catalytic"/>
</dbReference>
<gene>
    <name evidence="10 14" type="primary">xerC</name>
    <name evidence="14" type="ORF">NBG4_930004</name>
</gene>
<dbReference type="Pfam" id="PF02899">
    <property type="entry name" value="Phage_int_SAM_1"/>
    <property type="match status" value="1"/>
</dbReference>
<dbReference type="Proteomes" id="UP000245125">
    <property type="component" value="Unassembled WGS sequence"/>
</dbReference>
<dbReference type="InterPro" id="IPR050090">
    <property type="entry name" value="Tyrosine_recombinase_XerCD"/>
</dbReference>
<dbReference type="InterPro" id="IPR004107">
    <property type="entry name" value="Integrase_SAM-like_N"/>
</dbReference>
<protein>
    <recommendedName>
        <fullName evidence="10 11">Tyrosine recombinase XerC</fullName>
    </recommendedName>
</protein>
<keyword evidence="6 10" id="KW-0229">DNA integration</keyword>
<comment type="subcellular location">
    <subcellularLocation>
        <location evidence="1 10">Cytoplasm</location>
    </subcellularLocation>
</comment>
<dbReference type="NCBIfam" id="NF001399">
    <property type="entry name" value="PRK00283.1"/>
    <property type="match status" value="1"/>
</dbReference>
<evidence type="ECO:0000256" key="9">
    <source>
        <dbReference type="ARBA" id="ARBA00023306"/>
    </source>
</evidence>
<dbReference type="InterPro" id="IPR010998">
    <property type="entry name" value="Integrase_recombinase_N"/>
</dbReference>
<evidence type="ECO:0000256" key="8">
    <source>
        <dbReference type="ARBA" id="ARBA00023172"/>
    </source>
</evidence>
<dbReference type="GO" id="GO:0006313">
    <property type="term" value="P:DNA transposition"/>
    <property type="evidence" value="ECO:0007669"/>
    <property type="project" value="UniProtKB-UniRule"/>
</dbReference>
<accession>A0A2U3QLA0</accession>
<dbReference type="HAMAP" id="MF_01808">
    <property type="entry name" value="Recomb_XerC_XerD"/>
    <property type="match status" value="1"/>
</dbReference>
<keyword evidence="8 10" id="KW-0233">DNA recombination</keyword>
<dbReference type="InterPro" id="IPR023009">
    <property type="entry name" value="Tyrosine_recombinase_XerC/XerD"/>
</dbReference>
<dbReference type="GO" id="GO:0051301">
    <property type="term" value="P:cell division"/>
    <property type="evidence" value="ECO:0007669"/>
    <property type="project" value="UniProtKB-UniRule"/>
</dbReference>
<feature type="active site" evidence="10">
    <location>
        <position position="234"/>
    </location>
</feature>
<evidence type="ECO:0000256" key="4">
    <source>
        <dbReference type="ARBA" id="ARBA00022618"/>
    </source>
</evidence>
<feature type="domain" description="Tyr recombinase" evidence="12">
    <location>
        <begin position="102"/>
        <end position="282"/>
    </location>
</feature>
<dbReference type="CDD" id="cd00798">
    <property type="entry name" value="INT_XerDC_C"/>
    <property type="match status" value="1"/>
</dbReference>
<evidence type="ECO:0000313" key="14">
    <source>
        <dbReference type="EMBL" id="SPQ02140.1"/>
    </source>
</evidence>
<keyword evidence="5 10" id="KW-0159">Chromosome partition</keyword>
<proteinExistence type="inferred from homology"/>
<evidence type="ECO:0000256" key="5">
    <source>
        <dbReference type="ARBA" id="ARBA00022829"/>
    </source>
</evidence>
<dbReference type="GO" id="GO:0005737">
    <property type="term" value="C:cytoplasm"/>
    <property type="evidence" value="ECO:0007669"/>
    <property type="project" value="UniProtKB-SubCell"/>
</dbReference>
<sequence>MKKHIGNFLRYLDIQKGVSEHTLRAYGKDLEEFAEFVKKGPDEIELIDVRAFVAQQIKNGLSKTTAGRRLAAVRSFLKYLYREGYIQANPAKLVSTPKAQKLLPKFLTVDETFSLLEQPSGIGFMKARDRAILELLYSSGLRVSEVAGLTMEDINTREAVVRVKGKGKKERVLPVGSKALDALKTYLVEKLLLKRRSTTVFINRRGGRLSERGIRRIVVKYAKQVGIDGNIGPHTMRHTFASHLLQSGADLRVIQELLGHTSLSTTQKYTHLDLTHLMDVYDKAHPMADKDE</sequence>
<dbReference type="SUPFAM" id="SSF56349">
    <property type="entry name" value="DNA breaking-rejoining enzymes"/>
    <property type="match status" value="1"/>
</dbReference>
<dbReference type="Gene3D" id="1.10.443.10">
    <property type="entry name" value="Intergrase catalytic core"/>
    <property type="match status" value="1"/>
</dbReference>
<name>A0A2U3QLA0_9BACT</name>
<keyword evidence="4 10" id="KW-0132">Cell division</keyword>
<dbReference type="GO" id="GO:0003677">
    <property type="term" value="F:DNA binding"/>
    <property type="evidence" value="ECO:0007669"/>
    <property type="project" value="UniProtKB-UniRule"/>
</dbReference>
<dbReference type="AlphaFoldDB" id="A0A2U3QLA0"/>
<keyword evidence="7 10" id="KW-0238">DNA-binding</keyword>
<dbReference type="InterPro" id="IPR011931">
    <property type="entry name" value="Recomb_XerC"/>
</dbReference>
<feature type="active site" evidence="10">
    <location>
        <position position="237"/>
    </location>
</feature>
<keyword evidence="3 10" id="KW-0963">Cytoplasm</keyword>
<evidence type="ECO:0000259" key="13">
    <source>
        <dbReference type="PROSITE" id="PS51900"/>
    </source>
</evidence>
<comment type="subunit">
    <text evidence="10">Forms a cyclic heterotetrameric complex composed of two molecules of XerC and two molecules of XerD.</text>
</comment>
<feature type="active site" description="O-(3'-phospho-DNA)-tyrosine intermediate" evidence="10">
    <location>
        <position position="269"/>
    </location>
</feature>
<evidence type="ECO:0000256" key="6">
    <source>
        <dbReference type="ARBA" id="ARBA00022908"/>
    </source>
</evidence>
<evidence type="ECO:0000259" key="12">
    <source>
        <dbReference type="PROSITE" id="PS51898"/>
    </source>
</evidence>
<dbReference type="Pfam" id="PF00589">
    <property type="entry name" value="Phage_integrase"/>
    <property type="match status" value="1"/>
</dbReference>
<evidence type="ECO:0000256" key="7">
    <source>
        <dbReference type="ARBA" id="ARBA00023125"/>
    </source>
</evidence>